<name>A0A0S2TIR2_KLEPN</name>
<evidence type="ECO:0000313" key="1">
    <source>
        <dbReference type="EMBL" id="ALP55049.1"/>
    </source>
</evidence>
<dbReference type="AlphaFoldDB" id="A0A0S2TIR2"/>
<dbReference type="EMBL" id="CP013215">
    <property type="protein sequence ID" value="ALP55049.1"/>
    <property type="molecule type" value="Genomic_DNA"/>
</dbReference>
<gene>
    <name evidence="1" type="ORF">KPH11_24</name>
</gene>
<proteinExistence type="predicted"/>
<organism evidence="1">
    <name type="scientific">Klebsiella pneumoniae subsp. pneumoniae</name>
    <dbReference type="NCBI Taxonomy" id="72407"/>
    <lineage>
        <taxon>Bacteria</taxon>
        <taxon>Pseudomonadati</taxon>
        <taxon>Pseudomonadota</taxon>
        <taxon>Gammaproteobacteria</taxon>
        <taxon>Enterobacterales</taxon>
        <taxon>Enterobacteriaceae</taxon>
        <taxon>Klebsiella/Raoultella group</taxon>
        <taxon>Klebsiella</taxon>
        <taxon>Klebsiella pneumoniae complex</taxon>
    </lineage>
</organism>
<keyword evidence="1" id="KW-0614">Plasmid</keyword>
<reference evidence="1" key="1">
    <citation type="submission" date="2015-11" db="EMBL/GenBank/DDBJ databases">
        <title>Complete nucleotide sequence of pH11, an IncHI2 plasmid conferring multi-antibiotic resistance and multi-heavy metal resistance genes in a clinical Klebsiella pneumoniae isolate.</title>
        <authorList>
            <person name="Zhai Y."/>
            <person name="He Z."/>
            <person name="Kang Y."/>
            <person name="Yu H."/>
            <person name="Wang J."/>
            <person name="Du P."/>
            <person name="Zhang Z."/>
            <person name="Hu S."/>
            <person name="Gao Z."/>
        </authorList>
    </citation>
    <scope>NUCLEOTIDE SEQUENCE [LARGE SCALE GENOMIC DNA]</scope>
    <source>
        <strain evidence="1">H11</strain>
        <plasmid evidence="1">pH11</plasmid>
    </source>
</reference>
<sequence>MPGAAGAVALNIRHVSKLIYTHLIVNTNKKTNHVYYFINDAILKSV</sequence>
<protein>
    <submittedName>
        <fullName evidence="1">Uncharacterized protein</fullName>
    </submittedName>
</protein>
<geneLocation type="plasmid" evidence="1">
    <name>pH11</name>
</geneLocation>
<accession>A0A0S2TIR2</accession>